<evidence type="ECO:0000313" key="2">
    <source>
        <dbReference type="EMBL" id="WNY23275.1"/>
    </source>
</evidence>
<reference evidence="2 3" key="1">
    <citation type="submission" date="2023-07" db="EMBL/GenBank/DDBJ databases">
        <title>Closed genoem sequence of Methanomicrococcus sp. Hf6.</title>
        <authorList>
            <person name="Poehlein A."/>
            <person name="Protasov E."/>
            <person name="Platt K."/>
            <person name="Reeh H."/>
            <person name="Daniel R."/>
            <person name="Brune A."/>
        </authorList>
    </citation>
    <scope>NUCLEOTIDE SEQUENCE [LARGE SCALE GENOMIC DNA]</scope>
    <source>
        <strain evidence="2 3">Hf6</strain>
    </source>
</reference>
<accession>A0AA96UZM3</accession>
<feature type="transmembrane region" description="Helical" evidence="1">
    <location>
        <begin position="38"/>
        <end position="61"/>
    </location>
</feature>
<organism evidence="2 3">
    <name type="scientific">Methanimicrococcus hongohii</name>
    <dbReference type="NCBI Taxonomy" id="3028295"/>
    <lineage>
        <taxon>Archaea</taxon>
        <taxon>Methanobacteriati</taxon>
        <taxon>Methanobacteriota</taxon>
        <taxon>Stenosarchaea group</taxon>
        <taxon>Methanomicrobia</taxon>
        <taxon>Methanosarcinales</taxon>
        <taxon>Methanosarcinaceae</taxon>
        <taxon>Methanimicrococcus</taxon>
    </lineage>
</organism>
<sequence length="354" mass="41253">MSELLYVFILIIPAIYAALYKSLFTVPNKKMNIFFFRLYFLMPFCLFIGFLFSTFAMFFAWEFMPDLSDYFFEIFPGSGSRILGALINLPIMLILTQIMIIPNKKQTKDDLNNCDYYVFMPQYKSPAAKNYGTKYSYKKNRNPDELLIGMQIGELSFPVLLTDGKEIIFTVHGEVIVSDYAFQTFGEGGLTGFYKKTMRKECLLMTEPDENEGIISDLAGIFKEKDKTVKKEQKPQLEMKYYQLLSNNILELTDPKTELTLRKKIVNKSLLPKSNVIYYNKQTMEKARDFNRSREFVGSEDGYPYGPHQLWILSKKTCILLKDRFDYSEADFIPIVLTDDENETQTKIQEENQT</sequence>
<keyword evidence="1" id="KW-0472">Membrane</keyword>
<keyword evidence="3" id="KW-1185">Reference proteome</keyword>
<gene>
    <name evidence="2" type="ORF">MmiHf6_05800</name>
</gene>
<feature type="transmembrane region" description="Helical" evidence="1">
    <location>
        <begin position="81"/>
        <end position="101"/>
    </location>
</feature>
<dbReference type="KEGG" id="mehf:MmiHf6_05800"/>
<evidence type="ECO:0000313" key="3">
    <source>
        <dbReference type="Proteomes" id="UP001302978"/>
    </source>
</evidence>
<keyword evidence="1" id="KW-0812">Transmembrane</keyword>
<keyword evidence="1" id="KW-1133">Transmembrane helix</keyword>
<protein>
    <submittedName>
        <fullName evidence="2">Uncharacterized protein</fullName>
    </submittedName>
</protein>
<proteinExistence type="predicted"/>
<name>A0AA96UZM3_9EURY</name>
<feature type="transmembrane region" description="Helical" evidence="1">
    <location>
        <begin position="6"/>
        <end position="26"/>
    </location>
</feature>
<dbReference type="AlphaFoldDB" id="A0AA96UZM3"/>
<dbReference type="EMBL" id="CP131059">
    <property type="protein sequence ID" value="WNY23275.1"/>
    <property type="molecule type" value="Genomic_DNA"/>
</dbReference>
<dbReference type="Proteomes" id="UP001302978">
    <property type="component" value="Chromosome"/>
</dbReference>
<dbReference type="GeneID" id="85195080"/>
<evidence type="ECO:0000256" key="1">
    <source>
        <dbReference type="SAM" id="Phobius"/>
    </source>
</evidence>
<dbReference type="RefSeq" id="WP_316558287.1">
    <property type="nucleotide sequence ID" value="NZ_CP131059.1"/>
</dbReference>